<evidence type="ECO:0000313" key="1">
    <source>
        <dbReference type="EMBL" id="MBD8025558.1"/>
    </source>
</evidence>
<proteinExistence type="predicted"/>
<keyword evidence="2" id="KW-1185">Reference proteome</keyword>
<gene>
    <name evidence="1" type="ORF">H9636_02690</name>
</gene>
<reference evidence="1 2" key="1">
    <citation type="submission" date="2020-08" db="EMBL/GenBank/DDBJ databases">
        <title>A Genomic Blueprint of the Chicken Gut Microbiome.</title>
        <authorList>
            <person name="Gilroy R."/>
            <person name="Ravi A."/>
            <person name="Getino M."/>
            <person name="Pursley I."/>
            <person name="Horton D.L."/>
            <person name="Alikhan N.-F."/>
            <person name="Baker D."/>
            <person name="Gharbi K."/>
            <person name="Hall N."/>
            <person name="Watson M."/>
            <person name="Adriaenssens E.M."/>
            <person name="Foster-Nyarko E."/>
            <person name="Jarju S."/>
            <person name="Secka A."/>
            <person name="Antonio M."/>
            <person name="Oren A."/>
            <person name="Chaudhuri R."/>
            <person name="La Ragione R.M."/>
            <person name="Hildebrand F."/>
            <person name="Pallen M.J."/>
        </authorList>
    </citation>
    <scope>NUCLEOTIDE SEQUENCE [LARGE SCALE GENOMIC DNA]</scope>
    <source>
        <strain evidence="1 2">Re31</strain>
    </source>
</reference>
<name>A0ABR8X8Q0_9BACL</name>
<evidence type="ECO:0000313" key="2">
    <source>
        <dbReference type="Proteomes" id="UP000640930"/>
    </source>
</evidence>
<sequence>MTEQELKYLFKKQIPAAHKSLQEAYLMPEGEAKRYKIEAAMKHIEKGHEILEKCFGKWNFKDELILIHKLENFPIERTASIFYGESDPNAIKKLKALENFAYKRLYKCLTTLEATQEAEDAKIRQSMSERLKARQQRVRG</sequence>
<dbReference type="Proteomes" id="UP000640930">
    <property type="component" value="Unassembled WGS sequence"/>
</dbReference>
<dbReference type="EMBL" id="JACSQA010000002">
    <property type="protein sequence ID" value="MBD8025558.1"/>
    <property type="molecule type" value="Genomic_DNA"/>
</dbReference>
<accession>A0ABR8X8Q0</accession>
<comment type="caution">
    <text evidence="1">The sequence shown here is derived from an EMBL/GenBank/DDBJ whole genome shotgun (WGS) entry which is preliminary data.</text>
</comment>
<protein>
    <submittedName>
        <fullName evidence="1">Uncharacterized protein</fullName>
    </submittedName>
</protein>
<dbReference type="RefSeq" id="WP_191706109.1">
    <property type="nucleotide sequence ID" value="NZ_JACSQA010000002.1"/>
</dbReference>
<organism evidence="1 2">
    <name type="scientific">Ureibacillus galli</name>
    <dbReference type="NCBI Taxonomy" id="2762222"/>
    <lineage>
        <taxon>Bacteria</taxon>
        <taxon>Bacillati</taxon>
        <taxon>Bacillota</taxon>
        <taxon>Bacilli</taxon>
        <taxon>Bacillales</taxon>
        <taxon>Caryophanaceae</taxon>
        <taxon>Ureibacillus</taxon>
    </lineage>
</organism>